<dbReference type="Proteomes" id="UP000185124">
    <property type="component" value="Unassembled WGS sequence"/>
</dbReference>
<dbReference type="InterPro" id="IPR035948">
    <property type="entry name" value="YwqG-like_sf"/>
</dbReference>
<protein>
    <recommendedName>
        <fullName evidence="3">DUF1963 domain-containing protein</fullName>
    </recommendedName>
</protein>
<dbReference type="Gene3D" id="2.30.320.10">
    <property type="entry name" value="YwqG-like"/>
    <property type="match status" value="1"/>
</dbReference>
<dbReference type="OrthoDB" id="4252561at2"/>
<organism evidence="1 2">
    <name type="scientific">Micromonospora cremea</name>
    <dbReference type="NCBI Taxonomy" id="709881"/>
    <lineage>
        <taxon>Bacteria</taxon>
        <taxon>Bacillati</taxon>
        <taxon>Actinomycetota</taxon>
        <taxon>Actinomycetes</taxon>
        <taxon>Micromonosporales</taxon>
        <taxon>Micromonosporaceae</taxon>
        <taxon>Micromonospora</taxon>
    </lineage>
</organism>
<gene>
    <name evidence="1" type="ORF">SAMN04489832_7282</name>
</gene>
<dbReference type="InterPro" id="IPR015315">
    <property type="entry name" value="DUF1963"/>
</dbReference>
<name>A0A1N6BEE3_9ACTN</name>
<keyword evidence="2" id="KW-1185">Reference proteome</keyword>
<evidence type="ECO:0000313" key="1">
    <source>
        <dbReference type="EMBL" id="SIN44555.1"/>
    </source>
</evidence>
<accession>A0A1N6BEE3</accession>
<dbReference type="AlphaFoldDB" id="A0A1N6BEE3"/>
<dbReference type="RefSeq" id="WP_074318709.1">
    <property type="nucleotide sequence ID" value="NZ_FSQT01000002.1"/>
</dbReference>
<proteinExistence type="predicted"/>
<dbReference type="EMBL" id="FSQT01000002">
    <property type="protein sequence ID" value="SIN44555.1"/>
    <property type="molecule type" value="Genomic_DNA"/>
</dbReference>
<evidence type="ECO:0000313" key="2">
    <source>
        <dbReference type="Proteomes" id="UP000185124"/>
    </source>
</evidence>
<reference evidence="2" key="1">
    <citation type="submission" date="2016-12" db="EMBL/GenBank/DDBJ databases">
        <authorList>
            <person name="Varghese N."/>
            <person name="Submissions S."/>
        </authorList>
    </citation>
    <scope>NUCLEOTIDE SEQUENCE [LARGE SCALE GENOMIC DNA]</scope>
    <source>
        <strain evidence="2">DSM 45599</strain>
    </source>
</reference>
<evidence type="ECO:0008006" key="3">
    <source>
        <dbReference type="Google" id="ProtNLM"/>
    </source>
</evidence>
<dbReference type="Pfam" id="PF09234">
    <property type="entry name" value="DUF1963"/>
    <property type="match status" value="1"/>
</dbReference>
<dbReference type="SUPFAM" id="SSF103032">
    <property type="entry name" value="Hypothetical protein YwqG"/>
    <property type="match status" value="1"/>
</dbReference>
<sequence>MTPQVQSALDGLRERADELTIPADDAEWWLGQARPSAFLDPDADEPVVGRIGGSTVMLPPGLPDPAGDLVATIDLAALPAGVTDLPLPSDGTLLLFASLEAIAYGGHDEGYTDPIGCAVHVAAGTPVERRRLRRLNDWPGEIADSIVKIGDLHLWQGVSLPTAYHVSPRIHTADAPARYANDVPEPWRELINTHPRGAHLQLGGYGWGHQNVEPVRDAAHTAPQPTDPDNRVLLAQWNTTGEPNFHDRHVYWTIDHDDLAAGHLDRTRVTTTWNA</sequence>